<evidence type="ECO:0008006" key="4">
    <source>
        <dbReference type="Google" id="ProtNLM"/>
    </source>
</evidence>
<name>A0A102LJ18_9BURK</name>
<feature type="chain" id="PRO_5007112953" description="NlpC/P60 domain-containing protein" evidence="1">
    <location>
        <begin position="19"/>
        <end position="189"/>
    </location>
</feature>
<feature type="signal peptide" evidence="1">
    <location>
        <begin position="1"/>
        <end position="18"/>
    </location>
</feature>
<evidence type="ECO:0000313" key="2">
    <source>
        <dbReference type="EMBL" id="KUZ94793.1"/>
    </source>
</evidence>
<keyword evidence="1" id="KW-0732">Signal</keyword>
<dbReference type="SUPFAM" id="SSF54001">
    <property type="entry name" value="Cysteine proteinases"/>
    <property type="match status" value="1"/>
</dbReference>
<proteinExistence type="predicted"/>
<dbReference type="RefSeq" id="WP_059857039.1">
    <property type="nucleotide sequence ID" value="NZ_LOTN01000012.1"/>
</dbReference>
<organism evidence="2 3">
    <name type="scientific">Burkholderia ubonensis</name>
    <dbReference type="NCBI Taxonomy" id="101571"/>
    <lineage>
        <taxon>Bacteria</taxon>
        <taxon>Pseudomonadati</taxon>
        <taxon>Pseudomonadota</taxon>
        <taxon>Betaproteobacteria</taxon>
        <taxon>Burkholderiales</taxon>
        <taxon>Burkholderiaceae</taxon>
        <taxon>Burkholderia</taxon>
        <taxon>Burkholderia cepacia complex</taxon>
    </lineage>
</organism>
<dbReference type="Gene3D" id="3.90.1720.10">
    <property type="entry name" value="endopeptidase domain like (from Nostoc punctiforme)"/>
    <property type="match status" value="1"/>
</dbReference>
<accession>A0A102LJ18</accession>
<evidence type="ECO:0000313" key="3">
    <source>
        <dbReference type="Proteomes" id="UP000065521"/>
    </source>
</evidence>
<dbReference type="AlphaFoldDB" id="A0A102LJ18"/>
<dbReference type="InterPro" id="IPR038765">
    <property type="entry name" value="Papain-like_cys_pep_sf"/>
</dbReference>
<dbReference type="Proteomes" id="UP000065521">
    <property type="component" value="Unassembled WGS sequence"/>
</dbReference>
<comment type="caution">
    <text evidence="2">The sequence shown here is derived from an EMBL/GenBank/DDBJ whole genome shotgun (WGS) entry which is preliminary data.</text>
</comment>
<gene>
    <name evidence="2" type="ORF">WI38_06450</name>
</gene>
<evidence type="ECO:0000256" key="1">
    <source>
        <dbReference type="SAM" id="SignalP"/>
    </source>
</evidence>
<dbReference type="EMBL" id="LOTN01000012">
    <property type="protein sequence ID" value="KUZ94793.1"/>
    <property type="molecule type" value="Genomic_DNA"/>
</dbReference>
<protein>
    <recommendedName>
        <fullName evidence="4">NlpC/P60 domain-containing protein</fullName>
    </recommendedName>
</protein>
<sequence>MALALIAGSIASPSVAQASETASARPLVRRDQPLAYRLADAASAAPSAVKEDGSLYGVQRWNAATGRSYLGLRFPGLLSCAYTVSAILREAGHPIGNRASVSAVDSALSAWPKIRKTEDLRPGDVVFWKPRTSGALGLKCPSDHWHVGVAIGDGKTVDNDWWSGKPVTGSIDRLCVAFAYARRAPDNVR</sequence>
<reference evidence="2 3" key="1">
    <citation type="submission" date="2015-11" db="EMBL/GenBank/DDBJ databases">
        <title>Expanding the genomic diversity of Burkholderia species for the development of highly accurate diagnostics.</title>
        <authorList>
            <person name="Sahl J."/>
            <person name="Keim P."/>
            <person name="Wagner D."/>
        </authorList>
    </citation>
    <scope>NUCLEOTIDE SEQUENCE [LARGE SCALE GENOMIC DNA]</scope>
    <source>
        <strain evidence="2 3">RF32-BP4</strain>
    </source>
</reference>